<keyword evidence="2" id="KW-1133">Transmembrane helix</keyword>
<dbReference type="EC" id="3.1.3.16" evidence="4"/>
<dbReference type="NCBIfam" id="TIGR02865">
    <property type="entry name" value="spore_II_E"/>
    <property type="match status" value="1"/>
</dbReference>
<feature type="transmembrane region" description="Helical" evidence="2">
    <location>
        <begin position="245"/>
        <end position="262"/>
    </location>
</feature>
<name>A0ABS6F0R5_9CLOT</name>
<feature type="transmembrane region" description="Helical" evidence="2">
    <location>
        <begin position="141"/>
        <end position="161"/>
    </location>
</feature>
<feature type="transmembrane region" description="Helical" evidence="2">
    <location>
        <begin position="268"/>
        <end position="285"/>
    </location>
</feature>
<dbReference type="SMART" id="SM00331">
    <property type="entry name" value="PP2C_SIG"/>
    <property type="match status" value="1"/>
</dbReference>
<feature type="transmembrane region" description="Helical" evidence="2">
    <location>
        <begin position="91"/>
        <end position="109"/>
    </location>
</feature>
<dbReference type="InterPro" id="IPR045768">
    <property type="entry name" value="SpoIIE_N"/>
</dbReference>
<evidence type="ECO:0000256" key="1">
    <source>
        <dbReference type="ARBA" id="ARBA00022801"/>
    </source>
</evidence>
<comment type="caution">
    <text evidence="4">The sequence shown here is derived from an EMBL/GenBank/DDBJ whole genome shotgun (WGS) entry which is preliminary data.</text>
</comment>
<dbReference type="InterPro" id="IPR001932">
    <property type="entry name" value="PPM-type_phosphatase-like_dom"/>
</dbReference>
<feature type="transmembrane region" description="Helical" evidence="2">
    <location>
        <begin position="182"/>
        <end position="203"/>
    </location>
</feature>
<evidence type="ECO:0000259" key="3">
    <source>
        <dbReference type="SMART" id="SM00331"/>
    </source>
</evidence>
<dbReference type="Proteomes" id="UP000736583">
    <property type="component" value="Unassembled WGS sequence"/>
</dbReference>
<keyword evidence="5" id="KW-1185">Reference proteome</keyword>
<keyword evidence="1 4" id="KW-0378">Hydrolase</keyword>
<evidence type="ECO:0000313" key="5">
    <source>
        <dbReference type="Proteomes" id="UP000736583"/>
    </source>
</evidence>
<feature type="transmembrane region" description="Helical" evidence="2">
    <location>
        <begin position="31"/>
        <end position="57"/>
    </location>
</feature>
<keyword evidence="2" id="KW-0812">Transmembrane</keyword>
<dbReference type="Pfam" id="PF07228">
    <property type="entry name" value="SpoIIE"/>
    <property type="match status" value="1"/>
</dbReference>
<dbReference type="InterPro" id="IPR052016">
    <property type="entry name" value="Bact_Sigma-Reg"/>
</dbReference>
<dbReference type="RefSeq" id="WP_216456972.1">
    <property type="nucleotide sequence ID" value="NZ_JAHLQL010000003.1"/>
</dbReference>
<feature type="transmembrane region" description="Helical" evidence="2">
    <location>
        <begin position="209"/>
        <end position="238"/>
    </location>
</feature>
<proteinExistence type="predicted"/>
<evidence type="ECO:0000313" key="4">
    <source>
        <dbReference type="EMBL" id="MBU5592092.1"/>
    </source>
</evidence>
<gene>
    <name evidence="4" type="primary">spoIIE</name>
    <name evidence="4" type="ORF">KQI89_09975</name>
</gene>
<dbReference type="PANTHER" id="PTHR43156">
    <property type="entry name" value="STAGE II SPORULATION PROTEIN E-RELATED"/>
    <property type="match status" value="1"/>
</dbReference>
<sequence>MQYGAEVITYKRLKENKKGQKSEGYISSFRIVGYFVAAIFISRVVLINSTAPFGLAFIMAVMNERKDKLSIAAGTGAIIGYVTLYKNLDDIALYIIMIGTLILFGYFTGDIARRKRIFFISLIMLLESIIFRAVINQYTLGINILTSSFHIGCILPIYFIIDYALTCSREFKSKHLFTNEEIISMSIVFSLIISGTWGIKFFNIDIRNVIGLIFVSIMAYVNGSSTGAATGVAIGVIMGITSNNMVNYVSIYAVCGLVTGIFKETGKWFTSLAYITIFTLLKVYLGMSTDFKLIEGLLSFLIFITIPERIYEKISVELDWEKKQDITNESYMHKLKEVFTEKLDSFSEVLINMSTTLNNLVDNDKLLMKTKSSALVENLADRVCSGCDMKSICWKREMHCTYIAFSELIQNYQEEVHNIPYEIERKCVKRTALIKNAEELLNSYIINEMWRSRLSEGRKMLASQIHNMAKSIGKIVEDFSSEVSVNNDMERHIRRCLNKVNIKINDILCYDDRNARLKVKITMASCGGRQKCVKDMLPLINEAVGRPMCICDEGCIINPENDNCTVTFEETPKYHIATSITRKCKDGEVFNGDSYSFGKLKDGTYMTIISDGMGSGPQAGEESKAAVDLIEKFTNAGFDKITAIDTVNSIMSFKFSEDEKFSTVDLNSIDLYSGEVTFMKVGAVASFIKRGEKIDIIKSKTLPIGVLDKVDIDIIEKKVKNGDIVITVSDGVLDCCEGGNMEWLAEYLISSKSSTPKELADEIMEKAQSLTGGKVKDDMTVIVSKIYNLY</sequence>
<accession>A0ABS6F0R5</accession>
<reference evidence="4 5" key="1">
    <citation type="submission" date="2021-06" db="EMBL/GenBank/DDBJ databases">
        <authorList>
            <person name="Sun Q."/>
            <person name="Li D."/>
        </authorList>
    </citation>
    <scope>NUCLEOTIDE SEQUENCE [LARGE SCALE GENOMIC DNA]</scope>
    <source>
        <strain evidence="4 5">MSJ-4</strain>
    </source>
</reference>
<evidence type="ECO:0000256" key="2">
    <source>
        <dbReference type="SAM" id="Phobius"/>
    </source>
</evidence>
<dbReference type="PANTHER" id="PTHR43156:SF2">
    <property type="entry name" value="STAGE II SPORULATION PROTEIN E"/>
    <property type="match status" value="1"/>
</dbReference>
<organism evidence="4 5">
    <name type="scientific">Clostridium simiarum</name>
    <dbReference type="NCBI Taxonomy" id="2841506"/>
    <lineage>
        <taxon>Bacteria</taxon>
        <taxon>Bacillati</taxon>
        <taxon>Bacillota</taxon>
        <taxon>Clostridia</taxon>
        <taxon>Eubacteriales</taxon>
        <taxon>Clostridiaceae</taxon>
        <taxon>Clostridium</taxon>
    </lineage>
</organism>
<dbReference type="InterPro" id="IPR014221">
    <property type="entry name" value="SpoII_E"/>
</dbReference>
<dbReference type="Pfam" id="PF19732">
    <property type="entry name" value="SpoIIE_N"/>
    <property type="match status" value="1"/>
</dbReference>
<dbReference type="EMBL" id="JAHLQL010000003">
    <property type="protein sequence ID" value="MBU5592092.1"/>
    <property type="molecule type" value="Genomic_DNA"/>
</dbReference>
<dbReference type="GO" id="GO:0004722">
    <property type="term" value="F:protein serine/threonine phosphatase activity"/>
    <property type="evidence" value="ECO:0007669"/>
    <property type="project" value="UniProtKB-EC"/>
</dbReference>
<feature type="domain" description="PPM-type phosphatase" evidence="3">
    <location>
        <begin position="575"/>
        <end position="786"/>
    </location>
</feature>
<keyword evidence="2" id="KW-0472">Membrane</keyword>
<protein>
    <submittedName>
        <fullName evidence="4">Stage II sporulation protein E</fullName>
        <ecNumber evidence="4">3.1.3.16</ecNumber>
    </submittedName>
</protein>